<name>A0A1W9Z8J0_MYCAI</name>
<organism evidence="1 2">
    <name type="scientific">Mycobacterium arosiense ATCC BAA-1401 = DSM 45069</name>
    <dbReference type="NCBI Taxonomy" id="1265311"/>
    <lineage>
        <taxon>Bacteria</taxon>
        <taxon>Bacillati</taxon>
        <taxon>Actinomycetota</taxon>
        <taxon>Actinomycetes</taxon>
        <taxon>Mycobacteriales</taxon>
        <taxon>Mycobacteriaceae</taxon>
        <taxon>Mycobacterium</taxon>
        <taxon>Mycobacterium avium complex (MAC)</taxon>
    </lineage>
</organism>
<reference evidence="1 2" key="1">
    <citation type="submission" date="2016-12" db="EMBL/GenBank/DDBJ databases">
        <title>The new phylogeny of genus Mycobacterium.</title>
        <authorList>
            <person name="Tortoli E."/>
            <person name="Trovato A."/>
            <person name="Cirillo D.M."/>
        </authorList>
    </citation>
    <scope>NUCLEOTIDE SEQUENCE [LARGE SCALE GENOMIC DNA]</scope>
    <source>
        <strain evidence="1 2">DSM 45069</strain>
    </source>
</reference>
<comment type="caution">
    <text evidence="1">The sequence shown here is derived from an EMBL/GenBank/DDBJ whole genome shotgun (WGS) entry which is preliminary data.</text>
</comment>
<dbReference type="AlphaFoldDB" id="A0A1W9Z8J0"/>
<evidence type="ECO:0000313" key="2">
    <source>
        <dbReference type="Proteomes" id="UP000192707"/>
    </source>
</evidence>
<gene>
    <name evidence="1" type="ORF">BST14_23390</name>
</gene>
<proteinExistence type="predicted"/>
<dbReference type="EMBL" id="MVHG01000088">
    <property type="protein sequence ID" value="ORA08810.1"/>
    <property type="molecule type" value="Genomic_DNA"/>
</dbReference>
<evidence type="ECO:0000313" key="1">
    <source>
        <dbReference type="EMBL" id="ORA08810.1"/>
    </source>
</evidence>
<sequence length="70" mass="7582">MLTTQVIRGSQLGQHVIAGLAPSVLDVGVELLVEPVHRRTDVLVVECSGGRAIGDRHDTEFLVIFFGNIE</sequence>
<keyword evidence="2" id="KW-1185">Reference proteome</keyword>
<accession>A0A1W9Z8J0</accession>
<dbReference type="Proteomes" id="UP000192707">
    <property type="component" value="Unassembled WGS sequence"/>
</dbReference>
<protein>
    <submittedName>
        <fullName evidence="1">Uncharacterized protein</fullName>
    </submittedName>
</protein>